<evidence type="ECO:0000313" key="4">
    <source>
        <dbReference type="EMBL" id="KAF1965986.1"/>
    </source>
</evidence>
<evidence type="ECO:0000256" key="1">
    <source>
        <dbReference type="ARBA" id="ARBA00022450"/>
    </source>
</evidence>
<dbReference type="AlphaFoldDB" id="A0A6A5USV6"/>
<dbReference type="Pfam" id="PF23562">
    <property type="entry name" value="AMP-binding_C_3"/>
    <property type="match status" value="1"/>
</dbReference>
<dbReference type="Proteomes" id="UP000800036">
    <property type="component" value="Unassembled WGS sequence"/>
</dbReference>
<name>A0A6A5USV6_9PLEO</name>
<dbReference type="InterPro" id="IPR000873">
    <property type="entry name" value="AMP-dep_synth/lig_dom"/>
</dbReference>
<sequence>MSYWGTVMESTTNVQYGKRLMPVMIDEISAKEPNRICFSFPRSIDLRAGFHDMTFQTFANSINKTARFIEREIGRSSMFETVMYIGHPDVRYFIVLLALIKTGHKVLFSSHRNSVAGHADLIRRTDCTILLYTTGFPVTGILEATRMESLCMPELDYLLDDSIYTKPYPYNKTFDQAMHHPCMVIHTSGSTGMPKPVVWTHWQFATVDAQRTIPCLDGRPTMYGTVLDNAKRCYTGLPIFHGAGIASSLGAVLFNGVTMVLGPPGIPTASVFQQMIDYGHIDTADLLPVTLEDIASSSTVLTKLQRLKFIRYVGGALSKQAGDIISQHTHLYTIIASTESGTLVQHATDRSDWQSVCLNPTYNGIEWRPRGALYELVFKRTPELADLQGIFKTSPRLQECSMSDLYSKHPTKPHHWKHEGRIDDMIVFRNGWNFNPIRHETMIGEHALMQHCMLMGTGRDIPAAIIELRPDIDAEQEGIRKAVLAELAPKIEEANSFADSTGQLRKDAIIFAKREKPFAVGVKGTVQRKATAALYEREIEELYANLRDNNRVTV</sequence>
<proteinExistence type="predicted"/>
<dbReference type="PANTHER" id="PTHR43439:SF2">
    <property type="entry name" value="ENZYME, PUTATIVE (JCVI)-RELATED"/>
    <property type="match status" value="1"/>
</dbReference>
<dbReference type="SUPFAM" id="SSF56801">
    <property type="entry name" value="Acetyl-CoA synthetase-like"/>
    <property type="match status" value="1"/>
</dbReference>
<gene>
    <name evidence="4" type="ORF">BU23DRAFT_518828</name>
</gene>
<dbReference type="PROSITE" id="PS00455">
    <property type="entry name" value="AMP_BINDING"/>
    <property type="match status" value="1"/>
</dbReference>
<protein>
    <submittedName>
        <fullName evidence="4">Acetyl-CoA synthetase-like protein</fullName>
    </submittedName>
</protein>
<organism evidence="4 5">
    <name type="scientific">Bimuria novae-zelandiae CBS 107.79</name>
    <dbReference type="NCBI Taxonomy" id="1447943"/>
    <lineage>
        <taxon>Eukaryota</taxon>
        <taxon>Fungi</taxon>
        <taxon>Dikarya</taxon>
        <taxon>Ascomycota</taxon>
        <taxon>Pezizomycotina</taxon>
        <taxon>Dothideomycetes</taxon>
        <taxon>Pleosporomycetidae</taxon>
        <taxon>Pleosporales</taxon>
        <taxon>Massarineae</taxon>
        <taxon>Didymosphaeriaceae</taxon>
        <taxon>Bimuria</taxon>
    </lineage>
</organism>
<dbReference type="OrthoDB" id="429813at2759"/>
<reference evidence="4" key="1">
    <citation type="journal article" date="2020" name="Stud. Mycol.">
        <title>101 Dothideomycetes genomes: a test case for predicting lifestyles and emergence of pathogens.</title>
        <authorList>
            <person name="Haridas S."/>
            <person name="Albert R."/>
            <person name="Binder M."/>
            <person name="Bloem J."/>
            <person name="Labutti K."/>
            <person name="Salamov A."/>
            <person name="Andreopoulos B."/>
            <person name="Baker S."/>
            <person name="Barry K."/>
            <person name="Bills G."/>
            <person name="Bluhm B."/>
            <person name="Cannon C."/>
            <person name="Castanera R."/>
            <person name="Culley D."/>
            <person name="Daum C."/>
            <person name="Ezra D."/>
            <person name="Gonzalez J."/>
            <person name="Henrissat B."/>
            <person name="Kuo A."/>
            <person name="Liang C."/>
            <person name="Lipzen A."/>
            <person name="Lutzoni F."/>
            <person name="Magnuson J."/>
            <person name="Mondo S."/>
            <person name="Nolan M."/>
            <person name="Ohm R."/>
            <person name="Pangilinan J."/>
            <person name="Park H.-J."/>
            <person name="Ramirez L."/>
            <person name="Alfaro M."/>
            <person name="Sun H."/>
            <person name="Tritt A."/>
            <person name="Yoshinaga Y."/>
            <person name="Zwiers L.-H."/>
            <person name="Turgeon B."/>
            <person name="Goodwin S."/>
            <person name="Spatafora J."/>
            <person name="Crous P."/>
            <person name="Grigoriev I."/>
        </authorList>
    </citation>
    <scope>NUCLEOTIDE SEQUENCE</scope>
    <source>
        <strain evidence="4">CBS 107.79</strain>
    </source>
</reference>
<feature type="domain" description="AMP-dependent synthetase/ligase" evidence="3">
    <location>
        <begin position="29"/>
        <end position="354"/>
    </location>
</feature>
<evidence type="ECO:0000256" key="2">
    <source>
        <dbReference type="ARBA" id="ARBA00022553"/>
    </source>
</evidence>
<accession>A0A6A5USV6</accession>
<dbReference type="Gene3D" id="3.40.50.12780">
    <property type="entry name" value="N-terminal domain of ligase-like"/>
    <property type="match status" value="1"/>
</dbReference>
<dbReference type="InterPro" id="IPR042099">
    <property type="entry name" value="ANL_N_sf"/>
</dbReference>
<dbReference type="PANTHER" id="PTHR43439">
    <property type="entry name" value="PHENYLACETATE-COENZYME A LIGASE"/>
    <property type="match status" value="1"/>
</dbReference>
<dbReference type="Pfam" id="PF00501">
    <property type="entry name" value="AMP-binding"/>
    <property type="match status" value="1"/>
</dbReference>
<keyword evidence="2" id="KW-0597">Phosphoprotein</keyword>
<keyword evidence="1" id="KW-0596">Phosphopantetheine</keyword>
<dbReference type="InterPro" id="IPR051414">
    <property type="entry name" value="Adenylate-forming_Reductase"/>
</dbReference>
<keyword evidence="5" id="KW-1185">Reference proteome</keyword>
<dbReference type="EMBL" id="ML976753">
    <property type="protein sequence ID" value="KAF1965986.1"/>
    <property type="molecule type" value="Genomic_DNA"/>
</dbReference>
<evidence type="ECO:0000313" key="5">
    <source>
        <dbReference type="Proteomes" id="UP000800036"/>
    </source>
</evidence>
<evidence type="ECO:0000259" key="3">
    <source>
        <dbReference type="Pfam" id="PF00501"/>
    </source>
</evidence>
<dbReference type="InterPro" id="IPR020845">
    <property type="entry name" value="AMP-binding_CS"/>
</dbReference>